<dbReference type="InterPro" id="IPR029035">
    <property type="entry name" value="DHS-like_NAD/FAD-binding_dom"/>
</dbReference>
<dbReference type="AlphaFoldDB" id="A0A2A4SNT4"/>
<proteinExistence type="predicted"/>
<evidence type="ECO:0000313" key="2">
    <source>
        <dbReference type="Proteomes" id="UP000218113"/>
    </source>
</evidence>
<reference evidence="2" key="1">
    <citation type="submission" date="2017-08" db="EMBL/GenBank/DDBJ databases">
        <title>A dynamic microbial community with high functional redundancy inhabits the cold, oxic subseafloor aquifer.</title>
        <authorList>
            <person name="Tully B.J."/>
            <person name="Wheat C.G."/>
            <person name="Glazer B.T."/>
            <person name="Huber J.A."/>
        </authorList>
    </citation>
    <scope>NUCLEOTIDE SEQUENCE [LARGE SCALE GENOMIC DNA]</scope>
</reference>
<organism evidence="1 2">
    <name type="scientific">SAR324 cluster bacterium</name>
    <dbReference type="NCBI Taxonomy" id="2024889"/>
    <lineage>
        <taxon>Bacteria</taxon>
        <taxon>Deltaproteobacteria</taxon>
        <taxon>SAR324 cluster</taxon>
    </lineage>
</organism>
<sequence>MPIENVKQNSVLIEKIELFLQAGYSANEEFNSAFSGEEAVIIRSRKDSNNEYKYDASEILYWVDRQLYLDELDSWSDEFLQNRHSLAIDFLKSSDQIPVFLDLIELIRRHKITPFLGAGVSKAANYPLWGEALKTLSNKITNINPQDISCLLEEDKFLEAAQKIADASEHQLKNYIATRFRTIYDSDEDREKIPPLFKLLPRLSSGCIVTTNFDCLIEETFKIKGTPLIDGYMHGIQQGNNFIQSLLKGNRCILKLHGDASQSQTYVFTEKEYKNAYGDPINFSNQLPKALRQIYISNSLLFVGCSLAQDKTLELFKEVKDSEQFAIPDHFAIISYPENEEKKQIIEDRLFAINIRPIWYETEKYHQMVTKLIELAVDIADRRVNLGVKK</sequence>
<comment type="caution">
    <text evidence="1">The sequence shown here is derived from an EMBL/GenBank/DDBJ whole genome shotgun (WGS) entry which is preliminary data.</text>
</comment>
<dbReference type="SUPFAM" id="SSF52467">
    <property type="entry name" value="DHS-like NAD/FAD-binding domain"/>
    <property type="match status" value="1"/>
</dbReference>
<gene>
    <name evidence="1" type="ORF">COB67_13235</name>
</gene>
<protein>
    <submittedName>
        <fullName evidence="1">Uncharacterized protein</fullName>
    </submittedName>
</protein>
<name>A0A2A4SNT4_9DELT</name>
<evidence type="ECO:0000313" key="1">
    <source>
        <dbReference type="EMBL" id="PCI22749.1"/>
    </source>
</evidence>
<accession>A0A2A4SNT4</accession>
<dbReference type="Proteomes" id="UP000218113">
    <property type="component" value="Unassembled WGS sequence"/>
</dbReference>
<dbReference type="Pfam" id="PF13289">
    <property type="entry name" value="SIR2_2"/>
    <property type="match status" value="1"/>
</dbReference>
<dbReference type="EMBL" id="NVSR01000155">
    <property type="protein sequence ID" value="PCI22749.1"/>
    <property type="molecule type" value="Genomic_DNA"/>
</dbReference>